<sequence length="100" mass="11389">MLLPSKSRSTEDNIKETVVSDNLIIYFGERFYELHVCKKLLDILQNCLIYGIYQIPSLPFRLGQSLEKCANILKCKAIENGLKDEVERMDAFLATDVASC</sequence>
<comment type="caution">
    <text evidence="1">The sequence shown here is derived from an EMBL/GenBank/DDBJ whole genome shotgun (WGS) entry which is preliminary data.</text>
</comment>
<gene>
    <name evidence="1" type="ORF">KUTeg_006336</name>
</gene>
<name>A0ABQ9FIE1_TEGGR</name>
<proteinExistence type="predicted"/>
<evidence type="ECO:0000313" key="2">
    <source>
        <dbReference type="Proteomes" id="UP001217089"/>
    </source>
</evidence>
<evidence type="ECO:0000313" key="1">
    <source>
        <dbReference type="EMBL" id="KAJ8316322.1"/>
    </source>
</evidence>
<protein>
    <submittedName>
        <fullName evidence="1">Uncharacterized protein</fullName>
    </submittedName>
</protein>
<organism evidence="1 2">
    <name type="scientific">Tegillarca granosa</name>
    <name type="common">Malaysian cockle</name>
    <name type="synonym">Anadara granosa</name>
    <dbReference type="NCBI Taxonomy" id="220873"/>
    <lineage>
        <taxon>Eukaryota</taxon>
        <taxon>Metazoa</taxon>
        <taxon>Spiralia</taxon>
        <taxon>Lophotrochozoa</taxon>
        <taxon>Mollusca</taxon>
        <taxon>Bivalvia</taxon>
        <taxon>Autobranchia</taxon>
        <taxon>Pteriomorphia</taxon>
        <taxon>Arcoida</taxon>
        <taxon>Arcoidea</taxon>
        <taxon>Arcidae</taxon>
        <taxon>Tegillarca</taxon>
    </lineage>
</organism>
<dbReference type="EMBL" id="JARBDR010000328">
    <property type="protein sequence ID" value="KAJ8316322.1"/>
    <property type="molecule type" value="Genomic_DNA"/>
</dbReference>
<dbReference type="Proteomes" id="UP001217089">
    <property type="component" value="Unassembled WGS sequence"/>
</dbReference>
<keyword evidence="2" id="KW-1185">Reference proteome</keyword>
<reference evidence="1 2" key="1">
    <citation type="submission" date="2022-12" db="EMBL/GenBank/DDBJ databases">
        <title>Chromosome-level genome of Tegillarca granosa.</title>
        <authorList>
            <person name="Kim J."/>
        </authorList>
    </citation>
    <scope>NUCLEOTIDE SEQUENCE [LARGE SCALE GENOMIC DNA]</scope>
    <source>
        <strain evidence="1">Teg-2019</strain>
        <tissue evidence="1">Adductor muscle</tissue>
    </source>
</reference>
<accession>A0ABQ9FIE1</accession>